<evidence type="ECO:0000313" key="4">
    <source>
        <dbReference type="Proteomes" id="UP000186817"/>
    </source>
</evidence>
<dbReference type="InterPro" id="IPR002156">
    <property type="entry name" value="RNaseH_domain"/>
</dbReference>
<dbReference type="SUPFAM" id="SSF56219">
    <property type="entry name" value="DNase I-like"/>
    <property type="match status" value="1"/>
</dbReference>
<evidence type="ECO:0000313" key="3">
    <source>
        <dbReference type="EMBL" id="OLP94283.1"/>
    </source>
</evidence>
<feature type="compositionally biased region" description="Low complexity" evidence="1">
    <location>
        <begin position="566"/>
        <end position="576"/>
    </location>
</feature>
<sequence>MGKRQNSGYHGYQGKWKEQEQAYGYAGYADRSWQVWPGSYASTRSPKAGREDKDLSRYDLMKIPGDAEKSAGERPQVVRSGDSQLLYEMQRALTVAKKSDMKVRKLEEEKTRRTKQWEAWAKETKRRFQVQRKAFLQDIEKIGQDQDNAAAQGRMAAAQMKQIVAEGAVRQTAPPADQESDAAWEALMMDDGDDQQMSSFLRDALNAQRLLLAREGGSVAAQQAFMMQSMQSMPAAGYTVPGAVPPTSANAMSAPAPAGGPLPHPASGTGDHSAGLGGTPGEMGPMMPPTGAHPPPAFGPPPGLATAEEAMEETDSSQPVIFDPYIASPAAGTGQGRAPHAPSSGAKRAFVKNLKQAPMPNVGSTTLGDKLDQRMPGPEEVPQHVRPPDTFELTDQGLPRTAGGPFALRSSAPVWFLGRFALTSLSDLRSFAERDEGRVTGCDDFALFGTPCSKGSSLVDPRTLDNDPDKPNRSARAHGLIDAIHDHVGGVPHEGEVQSTAIIVDLTRARILSWSETGSAPVTFFTGAVLTVAWRFFDEVFLEGNSAIFLFASHESSFSDGASDAEVASSDVAQAEGEQHPVPNNPVTSWSAPDDSVPPAWRRRQTVFSAEATQIASADLGEAPGNNISEDAGIIGVALFAPHYQTEHIAVHLAPGEGRHEVISRHDRASGCTLLQAAEQCLGASAGSITLGSARFAAIDDLCLQGEPCRGVIFACHTPPPAPSPPAASVRDDHFIFLDFRQVGCRPFGMYQAGDCWSIHSLLARFPFRLPAEYALGIEGGRQEGDYLFAISGTTLKFRLIFAGWAHLPDTDVPAPGALPDSGADGDEGPDVHNAPAWRYIPPDDAERILEAPSEADSEVVSDVQSQCNLHFAIAKPGYWLERISVTTFLPATIDEVIDLVQAARAEEYFQFFPFLRAVHPQPCPGSGFLLACPIWQPDALLICLDTSLIDGRIFAAESPPYISRHQLIALADLPGGLDLHVHVALDSEPLDNDLQLHVAAGMRICFVPIGEHFQYAPPLGQALLEPSSWNDSDTVPYPGDGTGLPLRPVPLEVLAQRIPTKSMSQLVAPNQVRELAGLDVDEALGHVAAARSLDDSECLPRLIVVDPQPYDTHAVLITAPAWDVPGATVLIDCLLYDGRTFALQLPGRLSRADVLTAAGVEDAEAALVFVRGQPWPLPEGVIFDVSEGDLLTISRELHTSRALASLRGMLQTHDGWSQEFTLPGVPGEWAWVITPEEHFLFEVPPERRLTVRADVAGCLSAFQAECWALVVALWLGVSSLQGADFTIMSDCQSALAIARGEVAVKSTGIARVLGHVASCCAEVASGGLHLCYVPGHKGSVGNEIADRVAKAAASGSAVGSLVWTRQGDPPWWADDGAMWAGGDDALPSPLTGDLTSARHHDGLSAADIVAPFSAEGASVTDVCCKGVISCRIASYNALSLAVDRKSGEEGLAMRPARAALLAAQLLDAGIQVAAIQEARTAEGQLSTGQYWRFCSGDARGHFGVELWFRKDHHWFRPADTSQDSIDFALRCFVVLFRDPRRMAVVFKGGECQIVFVTFHAPHRGTDPAVLNQWWTETSRLILKVSKGRELVIGADCNASIGSIESRSVSDCGAEDQDDAGTLLHSFLTTHGLWAPATWSSVQLGPTWTFVQRRNGALTRPDFVFLPLAWRAGKVSTWTVPGITAANMVLDHLATVADFQVPTVSKGAKKPRRRADIDVNVLTDPANKEVLAQVLQNAPRPSWQVSAHAHVAEVTAYLQDSLTKHFPKPARTPSHPYLSEVAWELQKQVSWLRHRLVQVKSTVYRQTLLGIFDAWARVRRGAPAPPAGSSAWLREAQVAEALYGFRLGALAKALRSRAKSDRVRYVEGLADGIQANDPRSFRAVNAILSRRRKKPFAPNVLPGIEDANGCLCPTPEAATKRWRNFFSALEDGVEVSRDQLVDEALQPRRASWPSPDVIQLIPTPLDLRNAVLLAKKGKACGPDALPAEIGLSCADGMQRLLFPLALKLGLLGEEGLGHKSGSLTWLYKGRGSHTACESYRGILLLSTLGKAIHRSYRPQIQTFFEQAAAPTQLGGRRGGSVIFGSHAMRSVLRSAWAAGKTTVILFADVAAAYYSTIRSLASRHPEAEPAAGSDVGDPAGVCTELSLQQQLDAPSAMAQGGASPWLRALTAAINDGTWMTLRDDDQVVRTRRGTRPGSSWADLTFGVLIRRVLHLRDANRQRASCSITPMALAWDGCRDWRPVARPQGEESLADLVWADDVASCFEARQAIDAKAGAGMEASLLADSFASHSLELSFGPRKTATLISVRGPGSRAAQRDIYNGKPEILVMREETGPDRLPVVDSYKHLGVIQARGGAIKPELVQRRAAAWTAFREGRTKLFRCKRISLQRRGTLLGSLVLSKLFFGAGAWPPLGKAEKRVIDGAVFAIYRAALGIRHDEDQHISLATACALLGLPDGDTTIVVDRLRYLKQLCLHAPNAVWAAIRQDGPYLESVREALRWLYARISATSDLPDPLVSWEPWCRLIASRPSLYRGLVQRARGLELCRITCYAALQAVYRVLIEHGEGLPISAEASDAVKYTASVLRSCRQ</sequence>
<dbReference type="Gene3D" id="3.60.10.10">
    <property type="entry name" value="Endonuclease/exonuclease/phosphatase"/>
    <property type="match status" value="1"/>
</dbReference>
<dbReference type="InterPro" id="IPR012337">
    <property type="entry name" value="RNaseH-like_sf"/>
</dbReference>
<dbReference type="EMBL" id="LSRX01000549">
    <property type="protein sequence ID" value="OLP94283.1"/>
    <property type="molecule type" value="Genomic_DNA"/>
</dbReference>
<dbReference type="Proteomes" id="UP000186817">
    <property type="component" value="Unassembled WGS sequence"/>
</dbReference>
<feature type="region of interest" description="Disordered" evidence="1">
    <location>
        <begin position="249"/>
        <end position="346"/>
    </location>
</feature>
<keyword evidence="4" id="KW-1185">Reference proteome</keyword>
<protein>
    <recommendedName>
        <fullName evidence="2">RNase H type-1 domain-containing protein</fullName>
    </recommendedName>
</protein>
<evidence type="ECO:0000259" key="2">
    <source>
        <dbReference type="PROSITE" id="PS50879"/>
    </source>
</evidence>
<dbReference type="GO" id="GO:0004523">
    <property type="term" value="F:RNA-DNA hybrid ribonuclease activity"/>
    <property type="evidence" value="ECO:0007669"/>
    <property type="project" value="InterPro"/>
</dbReference>
<dbReference type="OrthoDB" id="417270at2759"/>
<feature type="region of interest" description="Disordered" evidence="1">
    <location>
        <begin position="39"/>
        <end position="58"/>
    </location>
</feature>
<evidence type="ECO:0000256" key="1">
    <source>
        <dbReference type="SAM" id="MobiDB-lite"/>
    </source>
</evidence>
<dbReference type="SUPFAM" id="SSF53098">
    <property type="entry name" value="Ribonuclease H-like"/>
    <property type="match status" value="1"/>
</dbReference>
<comment type="caution">
    <text evidence="3">The sequence shown here is derived from an EMBL/GenBank/DDBJ whole genome shotgun (WGS) entry which is preliminary data.</text>
</comment>
<organism evidence="3 4">
    <name type="scientific">Symbiodinium microadriaticum</name>
    <name type="common">Dinoflagellate</name>
    <name type="synonym">Zooxanthella microadriatica</name>
    <dbReference type="NCBI Taxonomy" id="2951"/>
    <lineage>
        <taxon>Eukaryota</taxon>
        <taxon>Sar</taxon>
        <taxon>Alveolata</taxon>
        <taxon>Dinophyceae</taxon>
        <taxon>Suessiales</taxon>
        <taxon>Symbiodiniaceae</taxon>
        <taxon>Symbiodinium</taxon>
    </lineage>
</organism>
<feature type="compositionally biased region" description="Pro residues" evidence="1">
    <location>
        <begin position="286"/>
        <end position="303"/>
    </location>
</feature>
<dbReference type="InterPro" id="IPR036691">
    <property type="entry name" value="Endo/exonu/phosph_ase_sf"/>
</dbReference>
<gene>
    <name evidence="3" type="ORF">AK812_SmicGene23723</name>
</gene>
<name>A0A1Q9DGK6_SYMMI</name>
<feature type="compositionally biased region" description="Basic and acidic residues" evidence="1">
    <location>
        <begin position="48"/>
        <end position="58"/>
    </location>
</feature>
<proteinExistence type="predicted"/>
<accession>A0A1Q9DGK6</accession>
<reference evidence="3 4" key="1">
    <citation type="submission" date="2016-02" db="EMBL/GenBank/DDBJ databases">
        <title>Genome analysis of coral dinoflagellate symbionts highlights evolutionary adaptations to a symbiotic lifestyle.</title>
        <authorList>
            <person name="Aranda M."/>
            <person name="Li Y."/>
            <person name="Liew Y.J."/>
            <person name="Baumgarten S."/>
            <person name="Simakov O."/>
            <person name="Wilson M."/>
            <person name="Piel J."/>
            <person name="Ashoor H."/>
            <person name="Bougouffa S."/>
            <person name="Bajic V.B."/>
            <person name="Ryu T."/>
            <person name="Ravasi T."/>
            <person name="Bayer T."/>
            <person name="Micklem G."/>
            <person name="Kim H."/>
            <person name="Bhak J."/>
            <person name="Lajeunesse T.C."/>
            <person name="Voolstra C.R."/>
        </authorList>
    </citation>
    <scope>NUCLEOTIDE SEQUENCE [LARGE SCALE GENOMIC DNA]</scope>
    <source>
        <strain evidence="3 4">CCMP2467</strain>
    </source>
</reference>
<dbReference type="Gene3D" id="3.30.420.10">
    <property type="entry name" value="Ribonuclease H-like superfamily/Ribonuclease H"/>
    <property type="match status" value="1"/>
</dbReference>
<dbReference type="InterPro" id="IPR036397">
    <property type="entry name" value="RNaseH_sf"/>
</dbReference>
<dbReference type="PROSITE" id="PS50879">
    <property type="entry name" value="RNASE_H_1"/>
    <property type="match status" value="1"/>
</dbReference>
<feature type="region of interest" description="Disordered" evidence="1">
    <location>
        <begin position="566"/>
        <end position="598"/>
    </location>
</feature>
<dbReference type="GO" id="GO:0003676">
    <property type="term" value="F:nucleic acid binding"/>
    <property type="evidence" value="ECO:0007669"/>
    <property type="project" value="InterPro"/>
</dbReference>
<feature type="domain" description="RNase H type-1" evidence="2">
    <location>
        <begin position="1214"/>
        <end position="1355"/>
    </location>
</feature>